<gene>
    <name evidence="1" type="ORF">RHAB21_00711</name>
</gene>
<evidence type="ECO:0000313" key="2">
    <source>
        <dbReference type="Proteomes" id="UP000601041"/>
    </source>
</evidence>
<dbReference type="EMBL" id="CABFWE030000016">
    <property type="protein sequence ID" value="CAD7055405.1"/>
    <property type="molecule type" value="Genomic_DNA"/>
</dbReference>
<dbReference type="RefSeq" id="WP_142589858.1">
    <property type="nucleotide sequence ID" value="NZ_CABFWE030000016.1"/>
</dbReference>
<dbReference type="Proteomes" id="UP000601041">
    <property type="component" value="Unassembled WGS sequence"/>
</dbReference>
<comment type="caution">
    <text evidence="1">The sequence shown here is derived from an EMBL/GenBank/DDBJ whole genome shotgun (WGS) entry which is preliminary data.</text>
</comment>
<proteinExistence type="predicted"/>
<evidence type="ECO:0008006" key="3">
    <source>
        <dbReference type="Google" id="ProtNLM"/>
    </source>
</evidence>
<dbReference type="InterPro" id="IPR009279">
    <property type="entry name" value="Portal_Mu"/>
</dbReference>
<sequence>MAQLLDQFGRPLNTAALKQEYAAPTTTGVRRPNTEHQATGLTPGKLARLLRSSVNGDPEAYLGLAEDMEERDLHYAGVLASRKLQVAGLETTVEAASDSPEDVENADMVRRFIERDAFESELVDILDAIGKGFSATEIMWDTSERQWEPRELKWRDPRWFRFADEDGETPLLRDAAGDQPLQPFKWVFHQAKVKSGLPIRGGIARAVCWTFLFKSFTGKDWAIFCEAYGQPLRLGKYGPGASEPDKEVLLRAVANIGVDYSAIVPSSMAVEFVKADIAGSHELYEKRSDWLDRQVSKLVLGQTGTTDMSGSSGYAQAKVHDGVKADIERSDAKQLAATLNRDLVRPYIDLNKGPQKAYPKIKIGRPESLDLKQWMENVRTFVSMGGKVGMSVVRDKLGVEDPAAEEELLIAPGRRADPDYADDAPIVPPAPAGKRAGVTAHRAAAGAKPSDAIDLSIETLLEEDGWAAMVEPIVSGLEEQLAGATNLEEVREILATRYRTMDVAAMTDMLARAAFNSRLAGIGGDDLTDEG</sequence>
<keyword evidence="2" id="KW-1185">Reference proteome</keyword>
<name>A0ABN7JZH4_9HYPH</name>
<evidence type="ECO:0000313" key="1">
    <source>
        <dbReference type="EMBL" id="CAD7055405.1"/>
    </source>
</evidence>
<organism evidence="1 2">
    <name type="scientific">Pseudorhizobium halotolerans</name>
    <dbReference type="NCBI Taxonomy" id="1233081"/>
    <lineage>
        <taxon>Bacteria</taxon>
        <taxon>Pseudomonadati</taxon>
        <taxon>Pseudomonadota</taxon>
        <taxon>Alphaproteobacteria</taxon>
        <taxon>Hyphomicrobiales</taxon>
        <taxon>Rhizobiaceae</taxon>
        <taxon>Rhizobium/Agrobacterium group</taxon>
        <taxon>Pseudorhizobium</taxon>
    </lineage>
</organism>
<reference evidence="1 2" key="1">
    <citation type="submission" date="2020-11" db="EMBL/GenBank/DDBJ databases">
        <authorList>
            <person name="Lassalle F."/>
        </authorList>
    </citation>
    <scope>NUCLEOTIDE SEQUENCE [LARGE SCALE GENOMIC DNA]</scope>
    <source>
        <strain evidence="1 2">AB21</strain>
    </source>
</reference>
<dbReference type="Pfam" id="PF06074">
    <property type="entry name" value="Portal_Mu"/>
    <property type="match status" value="1"/>
</dbReference>
<protein>
    <recommendedName>
        <fullName evidence="3">Phage gp29-like protein</fullName>
    </recommendedName>
</protein>
<accession>A0ABN7JZH4</accession>